<name>A0A9E6RDM5_9HYPH</name>
<gene>
    <name evidence="1" type="ORF">K6K41_08100</name>
</gene>
<dbReference type="AlphaFoldDB" id="A0A9E6RDM5"/>
<sequence>MPYYRVYHVNEADRVRSVDDAECRDDREAIAFARERLKGMPVELWNLARRVARLDAQGVERAFQGAPEGLAR</sequence>
<evidence type="ECO:0000313" key="1">
    <source>
        <dbReference type="EMBL" id="QZO01404.1"/>
    </source>
</evidence>
<accession>A0A9E6RDM5</accession>
<dbReference type="RefSeq" id="WP_261404671.1">
    <property type="nucleotide sequence ID" value="NZ_CP081869.1"/>
</dbReference>
<protein>
    <submittedName>
        <fullName evidence="1">Uncharacterized protein</fullName>
    </submittedName>
</protein>
<dbReference type="Proteomes" id="UP000825701">
    <property type="component" value="Chromosome"/>
</dbReference>
<evidence type="ECO:0000313" key="2">
    <source>
        <dbReference type="Proteomes" id="UP000825701"/>
    </source>
</evidence>
<reference evidence="1" key="1">
    <citation type="submission" date="2021-08" db="EMBL/GenBank/DDBJ databases">
        <authorList>
            <person name="Zhang H."/>
            <person name="Xu M."/>
            <person name="Yu Z."/>
            <person name="Yang L."/>
            <person name="Cai Y."/>
        </authorList>
    </citation>
    <scope>NUCLEOTIDE SEQUENCE</scope>
    <source>
        <strain evidence="1">CHL1</strain>
    </source>
</reference>
<organism evidence="1 2">
    <name type="scientific">Chenggangzhangella methanolivorans</name>
    <dbReference type="NCBI Taxonomy" id="1437009"/>
    <lineage>
        <taxon>Bacteria</taxon>
        <taxon>Pseudomonadati</taxon>
        <taxon>Pseudomonadota</taxon>
        <taxon>Alphaproteobacteria</taxon>
        <taxon>Hyphomicrobiales</taxon>
        <taxon>Methylopilaceae</taxon>
        <taxon>Chenggangzhangella</taxon>
    </lineage>
</organism>
<dbReference type="EMBL" id="CP081869">
    <property type="protein sequence ID" value="QZO01404.1"/>
    <property type="molecule type" value="Genomic_DNA"/>
</dbReference>
<proteinExistence type="predicted"/>
<dbReference type="KEGG" id="cmet:K6K41_08100"/>
<keyword evidence="2" id="KW-1185">Reference proteome</keyword>